<proteinExistence type="predicted"/>
<keyword evidence="9 17" id="KW-0418">Kinase</keyword>
<dbReference type="Gene3D" id="6.10.340.10">
    <property type="match status" value="1"/>
</dbReference>
<dbReference type="SUPFAM" id="SSF55874">
    <property type="entry name" value="ATPase domain of HSP90 chaperone/DNA topoisomerase II/histidine kinase"/>
    <property type="match status" value="1"/>
</dbReference>
<reference evidence="17 18" key="1">
    <citation type="submission" date="2019-02" db="EMBL/GenBank/DDBJ databases">
        <title>Paenibacillus sp. nov., isolated from surface-sterilized tissue of Thalictrum simplex L.</title>
        <authorList>
            <person name="Tuo L."/>
        </authorList>
    </citation>
    <scope>NUCLEOTIDE SEQUENCE [LARGE SCALE GENOMIC DNA]</scope>
    <source>
        <strain evidence="17 18">N2SHLJ1</strain>
    </source>
</reference>
<dbReference type="InterPro" id="IPR036097">
    <property type="entry name" value="HisK_dim/P_sf"/>
</dbReference>
<dbReference type="EMBL" id="SIRE01000004">
    <property type="protein sequence ID" value="TBL80896.1"/>
    <property type="molecule type" value="Genomic_DNA"/>
</dbReference>
<keyword evidence="12" id="KW-0902">Two-component regulatory system</keyword>
<feature type="domain" description="Histidine kinase" evidence="15">
    <location>
        <begin position="265"/>
        <end position="483"/>
    </location>
</feature>
<keyword evidence="5" id="KW-0597">Phosphoprotein</keyword>
<sequence length="487" mass="55563">MSIRLRLLFSFTGALIVTVLLFALTGYLITVAITGDVRSFSDFYKTHYKLNPLTEAEERIFLELKTLVKTDPGKLMNNELLADYDFQLRMVQAGLYLRKESKLLFISPSLHAPELGAALPNYEMGNNAIRNTFNVGNRFFSYAKYDFTFPDKERGSIFVLRERSPFAEMIRKLLPILIGVLLAVLLLTGVLLFRFITRSIIKPLNGLRHSAERIKEGDLQFEVKAQGNDEIGQLCMAFEDMRRRLTNSVQLQLQYEENRKELLSSISHDLRTPITTIKGYVEGIQDGVADTQEKMDKYLNTIHTKVVGLDRLVDELFLYSKLDLKKLPYSFETVEASRFLEDVIQDLQFDLELRGVHIAGEFPRREIQVLADREKLRRIVLNLIDNCVKYMDKPEKRIVVKLTEHADKATVEIRDNGPGIRPEQLPYIFEKFYRAESRESGKSGSGLGLAIARQLVEGHGGGIWAESEWGEGVSVFFTLKKCGGDES</sequence>
<dbReference type="InterPro" id="IPR004358">
    <property type="entry name" value="Sig_transdc_His_kin-like_C"/>
</dbReference>
<dbReference type="CDD" id="cd00082">
    <property type="entry name" value="HisKA"/>
    <property type="match status" value="1"/>
</dbReference>
<evidence type="ECO:0000256" key="12">
    <source>
        <dbReference type="ARBA" id="ARBA00023012"/>
    </source>
</evidence>
<dbReference type="PANTHER" id="PTHR45528:SF1">
    <property type="entry name" value="SENSOR HISTIDINE KINASE CPXA"/>
    <property type="match status" value="1"/>
</dbReference>
<dbReference type="SUPFAM" id="SSF158472">
    <property type="entry name" value="HAMP domain-like"/>
    <property type="match status" value="1"/>
</dbReference>
<evidence type="ECO:0000256" key="5">
    <source>
        <dbReference type="ARBA" id="ARBA00022553"/>
    </source>
</evidence>
<dbReference type="SMART" id="SM00304">
    <property type="entry name" value="HAMP"/>
    <property type="match status" value="1"/>
</dbReference>
<dbReference type="GO" id="GO:0000155">
    <property type="term" value="F:phosphorelay sensor kinase activity"/>
    <property type="evidence" value="ECO:0007669"/>
    <property type="project" value="InterPro"/>
</dbReference>
<dbReference type="OrthoDB" id="335833at2"/>
<dbReference type="PROSITE" id="PS50885">
    <property type="entry name" value="HAMP"/>
    <property type="match status" value="1"/>
</dbReference>
<evidence type="ECO:0000256" key="14">
    <source>
        <dbReference type="SAM" id="Phobius"/>
    </source>
</evidence>
<comment type="catalytic activity">
    <reaction evidence="1">
        <text>ATP + protein L-histidine = ADP + protein N-phospho-L-histidine.</text>
        <dbReference type="EC" id="2.7.13.3"/>
    </reaction>
</comment>
<dbReference type="Pfam" id="PF02518">
    <property type="entry name" value="HATPase_c"/>
    <property type="match status" value="1"/>
</dbReference>
<keyword evidence="11 14" id="KW-1133">Transmembrane helix</keyword>
<dbReference type="Pfam" id="PF00672">
    <property type="entry name" value="HAMP"/>
    <property type="match status" value="1"/>
</dbReference>
<feature type="transmembrane region" description="Helical" evidence="14">
    <location>
        <begin position="173"/>
        <end position="193"/>
    </location>
</feature>
<dbReference type="InterPro" id="IPR003594">
    <property type="entry name" value="HATPase_dom"/>
</dbReference>
<dbReference type="AlphaFoldDB" id="A0A4Q9DWW0"/>
<dbReference type="SMART" id="SM00387">
    <property type="entry name" value="HATPase_c"/>
    <property type="match status" value="1"/>
</dbReference>
<evidence type="ECO:0000313" key="17">
    <source>
        <dbReference type="EMBL" id="TBL80896.1"/>
    </source>
</evidence>
<keyword evidence="13 14" id="KW-0472">Membrane</keyword>
<keyword evidence="6" id="KW-0808">Transferase</keyword>
<dbReference type="FunFam" id="3.30.565.10:FF:000006">
    <property type="entry name" value="Sensor histidine kinase WalK"/>
    <property type="match status" value="1"/>
</dbReference>
<keyword evidence="18" id="KW-1185">Reference proteome</keyword>
<evidence type="ECO:0000256" key="6">
    <source>
        <dbReference type="ARBA" id="ARBA00022679"/>
    </source>
</evidence>
<dbReference type="SUPFAM" id="SSF47384">
    <property type="entry name" value="Homodimeric domain of signal transducing histidine kinase"/>
    <property type="match status" value="1"/>
</dbReference>
<keyword evidence="7 14" id="KW-0812">Transmembrane</keyword>
<dbReference type="InterPro" id="IPR036890">
    <property type="entry name" value="HATPase_C_sf"/>
</dbReference>
<dbReference type="Gene3D" id="3.30.565.10">
    <property type="entry name" value="Histidine kinase-like ATPase, C-terminal domain"/>
    <property type="match status" value="1"/>
</dbReference>
<feature type="transmembrane region" description="Helical" evidence="14">
    <location>
        <begin position="7"/>
        <end position="33"/>
    </location>
</feature>
<keyword evidence="8" id="KW-0547">Nucleotide-binding</keyword>
<evidence type="ECO:0000256" key="9">
    <source>
        <dbReference type="ARBA" id="ARBA00022777"/>
    </source>
</evidence>
<evidence type="ECO:0000256" key="11">
    <source>
        <dbReference type="ARBA" id="ARBA00022989"/>
    </source>
</evidence>
<feature type="domain" description="HAMP" evidence="16">
    <location>
        <begin position="198"/>
        <end position="250"/>
    </location>
</feature>
<evidence type="ECO:0000259" key="15">
    <source>
        <dbReference type="PROSITE" id="PS50109"/>
    </source>
</evidence>
<dbReference type="Proteomes" id="UP000293142">
    <property type="component" value="Unassembled WGS sequence"/>
</dbReference>
<dbReference type="Pfam" id="PF00512">
    <property type="entry name" value="HisKA"/>
    <property type="match status" value="1"/>
</dbReference>
<dbReference type="InterPro" id="IPR005467">
    <property type="entry name" value="His_kinase_dom"/>
</dbReference>
<comment type="caution">
    <text evidence="17">The sequence shown here is derived from an EMBL/GenBank/DDBJ whole genome shotgun (WGS) entry which is preliminary data.</text>
</comment>
<dbReference type="PROSITE" id="PS50109">
    <property type="entry name" value="HIS_KIN"/>
    <property type="match status" value="1"/>
</dbReference>
<dbReference type="InterPro" id="IPR003660">
    <property type="entry name" value="HAMP_dom"/>
</dbReference>
<evidence type="ECO:0000256" key="3">
    <source>
        <dbReference type="ARBA" id="ARBA00012438"/>
    </source>
</evidence>
<evidence type="ECO:0000256" key="1">
    <source>
        <dbReference type="ARBA" id="ARBA00000085"/>
    </source>
</evidence>
<dbReference type="InterPro" id="IPR050398">
    <property type="entry name" value="HssS/ArlS-like"/>
</dbReference>
<keyword evidence="10" id="KW-0067">ATP-binding</keyword>
<dbReference type="CDD" id="cd06225">
    <property type="entry name" value="HAMP"/>
    <property type="match status" value="1"/>
</dbReference>
<dbReference type="GO" id="GO:0005524">
    <property type="term" value="F:ATP binding"/>
    <property type="evidence" value="ECO:0007669"/>
    <property type="project" value="UniProtKB-KW"/>
</dbReference>
<accession>A0A4Q9DWW0</accession>
<evidence type="ECO:0000256" key="7">
    <source>
        <dbReference type="ARBA" id="ARBA00022692"/>
    </source>
</evidence>
<dbReference type="InterPro" id="IPR003661">
    <property type="entry name" value="HisK_dim/P_dom"/>
</dbReference>
<dbReference type="PRINTS" id="PR00344">
    <property type="entry name" value="BCTRLSENSOR"/>
</dbReference>
<dbReference type="PANTHER" id="PTHR45528">
    <property type="entry name" value="SENSOR HISTIDINE KINASE CPXA"/>
    <property type="match status" value="1"/>
</dbReference>
<evidence type="ECO:0000256" key="13">
    <source>
        <dbReference type="ARBA" id="ARBA00023136"/>
    </source>
</evidence>
<evidence type="ECO:0000313" key="18">
    <source>
        <dbReference type="Proteomes" id="UP000293142"/>
    </source>
</evidence>
<evidence type="ECO:0000256" key="2">
    <source>
        <dbReference type="ARBA" id="ARBA00004651"/>
    </source>
</evidence>
<dbReference type="CDD" id="cd00075">
    <property type="entry name" value="HATPase"/>
    <property type="match status" value="1"/>
</dbReference>
<evidence type="ECO:0000256" key="8">
    <source>
        <dbReference type="ARBA" id="ARBA00022741"/>
    </source>
</evidence>
<name>A0A4Q9DWW0_9BACL</name>
<dbReference type="SMART" id="SM00388">
    <property type="entry name" value="HisKA"/>
    <property type="match status" value="1"/>
</dbReference>
<keyword evidence="4" id="KW-1003">Cell membrane</keyword>
<dbReference type="GO" id="GO:0005886">
    <property type="term" value="C:plasma membrane"/>
    <property type="evidence" value="ECO:0007669"/>
    <property type="project" value="UniProtKB-SubCell"/>
</dbReference>
<organism evidence="17 18">
    <name type="scientific">Paenibacillus thalictri</name>
    <dbReference type="NCBI Taxonomy" id="2527873"/>
    <lineage>
        <taxon>Bacteria</taxon>
        <taxon>Bacillati</taxon>
        <taxon>Bacillota</taxon>
        <taxon>Bacilli</taxon>
        <taxon>Bacillales</taxon>
        <taxon>Paenibacillaceae</taxon>
        <taxon>Paenibacillus</taxon>
    </lineage>
</organism>
<protein>
    <recommendedName>
        <fullName evidence="3">histidine kinase</fullName>
        <ecNumber evidence="3">2.7.13.3</ecNumber>
    </recommendedName>
</protein>
<gene>
    <name evidence="17" type="ORF">EYB31_06170</name>
</gene>
<evidence type="ECO:0000256" key="4">
    <source>
        <dbReference type="ARBA" id="ARBA00022475"/>
    </source>
</evidence>
<dbReference type="EC" id="2.7.13.3" evidence="3"/>
<evidence type="ECO:0000256" key="10">
    <source>
        <dbReference type="ARBA" id="ARBA00022840"/>
    </source>
</evidence>
<evidence type="ECO:0000259" key="16">
    <source>
        <dbReference type="PROSITE" id="PS50885"/>
    </source>
</evidence>
<dbReference type="Gene3D" id="1.10.287.130">
    <property type="match status" value="1"/>
</dbReference>
<dbReference type="FunFam" id="1.10.287.130:FF:000001">
    <property type="entry name" value="Two-component sensor histidine kinase"/>
    <property type="match status" value="1"/>
</dbReference>
<comment type="subcellular location">
    <subcellularLocation>
        <location evidence="2">Cell membrane</location>
        <topology evidence="2">Multi-pass membrane protein</topology>
    </subcellularLocation>
</comment>